<dbReference type="SUPFAM" id="SSF50729">
    <property type="entry name" value="PH domain-like"/>
    <property type="match status" value="1"/>
</dbReference>
<sequence>MDRELEMSERIMDVVHRGNAVKKKRSQSGFVYKCKLFSKAQETSYSRKNGKWLLYGAWHVHGLYPLSEDMLPLAAIQLQANHGLKDDNFYITGVMNAEVENYIPYAYYEMLKLHTAHKHLDKPDAYRKYLELLRKEASPQYFGNCFFRAVRVSRLKKTKSQEQDDLVLGISENGVIFVDPYNNKIIEKYKMEEILTYGFRSNAFLFVAGTLMTQKKYQFATMLGKQINDLLRAHIDLRVQQAEIQGYQINTQV</sequence>
<evidence type="ECO:0000313" key="3">
    <source>
        <dbReference type="Proteomes" id="UP000023152"/>
    </source>
</evidence>
<dbReference type="EMBL" id="ASPP01023822">
    <property type="protein sequence ID" value="ETO09919.1"/>
    <property type="molecule type" value="Genomic_DNA"/>
</dbReference>
<comment type="caution">
    <text evidence="2">The sequence shown here is derived from an EMBL/GenBank/DDBJ whole genome shotgun (WGS) entry which is preliminary data.</text>
</comment>
<dbReference type="InterPro" id="IPR019748">
    <property type="entry name" value="FERM_central"/>
</dbReference>
<name>X6M7N8_RETFI</name>
<evidence type="ECO:0000259" key="1">
    <source>
        <dbReference type="Pfam" id="PF02174"/>
    </source>
</evidence>
<evidence type="ECO:0000313" key="2">
    <source>
        <dbReference type="EMBL" id="ETO09919.1"/>
    </source>
</evidence>
<dbReference type="AlphaFoldDB" id="X6M7N8"/>
<dbReference type="InterPro" id="IPR011993">
    <property type="entry name" value="PH-like_dom_sf"/>
</dbReference>
<dbReference type="Pfam" id="PF02174">
    <property type="entry name" value="IRS"/>
    <property type="match status" value="1"/>
</dbReference>
<proteinExistence type="predicted"/>
<feature type="domain" description="IRS-type PTB" evidence="1">
    <location>
        <begin position="157"/>
        <end position="237"/>
    </location>
</feature>
<dbReference type="Proteomes" id="UP000023152">
    <property type="component" value="Unassembled WGS sequence"/>
</dbReference>
<keyword evidence="3" id="KW-1185">Reference proteome</keyword>
<dbReference type="SUPFAM" id="SSF47031">
    <property type="entry name" value="Second domain of FERM"/>
    <property type="match status" value="1"/>
</dbReference>
<dbReference type="InterPro" id="IPR035963">
    <property type="entry name" value="FERM_2"/>
</dbReference>
<gene>
    <name evidence="2" type="ORF">RFI_27458</name>
</gene>
<dbReference type="InterPro" id="IPR002404">
    <property type="entry name" value="IRS_PTB"/>
</dbReference>
<protein>
    <recommendedName>
        <fullName evidence="1">IRS-type PTB domain-containing protein</fullName>
    </recommendedName>
</protein>
<dbReference type="Gene3D" id="2.30.29.30">
    <property type="entry name" value="Pleckstrin-homology domain (PH domain)/Phosphotyrosine-binding domain (PTB)"/>
    <property type="match status" value="1"/>
</dbReference>
<organism evidence="2 3">
    <name type="scientific">Reticulomyxa filosa</name>
    <dbReference type="NCBI Taxonomy" id="46433"/>
    <lineage>
        <taxon>Eukaryota</taxon>
        <taxon>Sar</taxon>
        <taxon>Rhizaria</taxon>
        <taxon>Retaria</taxon>
        <taxon>Foraminifera</taxon>
        <taxon>Monothalamids</taxon>
        <taxon>Reticulomyxidae</taxon>
        <taxon>Reticulomyxa</taxon>
    </lineage>
</organism>
<accession>X6M7N8</accession>
<reference evidence="2 3" key="1">
    <citation type="journal article" date="2013" name="Curr. Biol.">
        <title>The Genome of the Foraminiferan Reticulomyxa filosa.</title>
        <authorList>
            <person name="Glockner G."/>
            <person name="Hulsmann N."/>
            <person name="Schleicher M."/>
            <person name="Noegel A.A."/>
            <person name="Eichinger L."/>
            <person name="Gallinger C."/>
            <person name="Pawlowski J."/>
            <person name="Sierra R."/>
            <person name="Euteneuer U."/>
            <person name="Pillet L."/>
            <person name="Moustafa A."/>
            <person name="Platzer M."/>
            <person name="Groth M."/>
            <person name="Szafranski K."/>
            <person name="Schliwa M."/>
        </authorList>
    </citation>
    <scope>NUCLEOTIDE SEQUENCE [LARGE SCALE GENOMIC DNA]</scope>
</reference>
<dbReference type="CDD" id="cd14473">
    <property type="entry name" value="FERM_B-lobe"/>
    <property type="match status" value="1"/>
</dbReference>